<dbReference type="RefSeq" id="WP_071899776.1">
    <property type="nucleotide sequence ID" value="NZ_MPIN01000004.1"/>
</dbReference>
<dbReference type="InterPro" id="IPR017853">
    <property type="entry name" value="GH"/>
</dbReference>
<feature type="active site" description="Nucleophile" evidence="3">
    <location>
        <position position="268"/>
    </location>
</feature>
<name>A0A1L9BBG6_9BACT</name>
<accession>A0A1L9BBG6</accession>
<feature type="chain" id="PRO_5013063991" evidence="4">
    <location>
        <begin position="31"/>
        <end position="462"/>
    </location>
</feature>
<evidence type="ECO:0000313" key="6">
    <source>
        <dbReference type="EMBL" id="OJH39610.1"/>
    </source>
</evidence>
<organism evidence="6 7">
    <name type="scientific">Cystobacter ferrugineus</name>
    <dbReference type="NCBI Taxonomy" id="83449"/>
    <lineage>
        <taxon>Bacteria</taxon>
        <taxon>Pseudomonadati</taxon>
        <taxon>Myxococcota</taxon>
        <taxon>Myxococcia</taxon>
        <taxon>Myxococcales</taxon>
        <taxon>Cystobacterineae</taxon>
        <taxon>Archangiaceae</taxon>
        <taxon>Cystobacter</taxon>
    </lineage>
</organism>
<keyword evidence="7" id="KW-1185">Reference proteome</keyword>
<evidence type="ECO:0000256" key="1">
    <source>
        <dbReference type="ARBA" id="ARBA00022801"/>
    </source>
</evidence>
<proteinExistence type="inferred from homology"/>
<evidence type="ECO:0000256" key="2">
    <source>
        <dbReference type="ARBA" id="ARBA00023295"/>
    </source>
</evidence>
<dbReference type="STRING" id="83449.BON30_19175"/>
<gene>
    <name evidence="6" type="ORF">BON30_19175</name>
</gene>
<evidence type="ECO:0000256" key="4">
    <source>
        <dbReference type="SAM" id="SignalP"/>
    </source>
</evidence>
<dbReference type="Pfam" id="PF02156">
    <property type="entry name" value="Glyco_hydro_26"/>
    <property type="match status" value="1"/>
</dbReference>
<dbReference type="InterPro" id="IPR022790">
    <property type="entry name" value="GH26_dom"/>
</dbReference>
<dbReference type="AlphaFoldDB" id="A0A1L9BBG6"/>
<dbReference type="Gene3D" id="3.20.20.80">
    <property type="entry name" value="Glycosidases"/>
    <property type="match status" value="1"/>
</dbReference>
<evidence type="ECO:0000259" key="5">
    <source>
        <dbReference type="PROSITE" id="PS51764"/>
    </source>
</evidence>
<dbReference type="OrthoDB" id="9816550at2"/>
<reference evidence="6 7" key="2">
    <citation type="submission" date="2016-12" db="EMBL/GenBank/DDBJ databases">
        <title>Draft Genome Sequence of Cystobacter ferrugineus Strain Cbfe23.</title>
        <authorList>
            <person name="Akbar S."/>
            <person name="Dowd S.E."/>
            <person name="Stevens D.C."/>
        </authorList>
    </citation>
    <scope>NUCLEOTIDE SEQUENCE [LARGE SCALE GENOMIC DNA]</scope>
    <source>
        <strain evidence="6 7">Cbfe23</strain>
    </source>
</reference>
<feature type="domain" description="GH26" evidence="5">
    <location>
        <begin position="1"/>
        <end position="341"/>
    </location>
</feature>
<keyword evidence="1 3" id="KW-0378">Hydrolase</keyword>
<dbReference type="EMBL" id="MPIN01000004">
    <property type="protein sequence ID" value="OJH39610.1"/>
    <property type="molecule type" value="Genomic_DNA"/>
</dbReference>
<reference evidence="7" key="1">
    <citation type="submission" date="2016-11" db="EMBL/GenBank/DDBJ databases">
        <authorList>
            <person name="Shukria A."/>
            <person name="Stevens D.C."/>
        </authorList>
    </citation>
    <scope>NUCLEOTIDE SEQUENCE [LARGE SCALE GENOMIC DNA]</scope>
    <source>
        <strain evidence="7">Cbfe23</strain>
    </source>
</reference>
<keyword evidence="4" id="KW-0732">Signal</keyword>
<keyword evidence="2 3" id="KW-0326">Glycosidase</keyword>
<dbReference type="Proteomes" id="UP000182229">
    <property type="component" value="Unassembled WGS sequence"/>
</dbReference>
<dbReference type="PROSITE" id="PS51764">
    <property type="entry name" value="GH26"/>
    <property type="match status" value="1"/>
</dbReference>
<sequence>MKIGAKTVGLTLAASLAAISVLGWSTSASAEPLTGVYRGEVYSNPEVINAYSTWLGHEVTMGQGHQAKDNWGNIENPSWQLSSWSTWVNAKPGRRLNYSVAMFPSGQGSLAQCAQGSYDYRFKTLANNLVSYKLQNTIIRLGWEFSGNWMPWYSGNGQQANFAACFRKIVTAMRTAQPSAGFKFDWNPNYDISSSDLAATYPGDAYVDYIGFDLYDQGWNGAYPVPAGCTGSCALSRWQSVWNAQFAPALSKFRAFAQAHGKQLSVPEWGVNDAATHGGGDNTYYVEQMLEFIFNPANNVGYHSYFDYQASDGHHQLSDVDSRSGHGFQTEFPNAAALFKSYYTEAPTEPQPTEAVSASKATVSPTTVTRGTSFQVSGAVTSSTARSLVVKYEIRNAATTALVSEKSYTAQAFTAGQTRSYTTAFTIPTSLAAGTYRVDTLLFLPDWSKTLLYRNDTTFTVK</sequence>
<evidence type="ECO:0000256" key="3">
    <source>
        <dbReference type="PROSITE-ProRule" id="PRU01100"/>
    </source>
</evidence>
<dbReference type="SUPFAM" id="SSF51445">
    <property type="entry name" value="(Trans)glycosidases"/>
    <property type="match status" value="1"/>
</dbReference>
<evidence type="ECO:0000313" key="7">
    <source>
        <dbReference type="Proteomes" id="UP000182229"/>
    </source>
</evidence>
<comment type="similarity">
    <text evidence="3">Belongs to the glycosyl hydrolase 26 family.</text>
</comment>
<protein>
    <submittedName>
        <fullName evidence="6">Beta-mannanase</fullName>
    </submittedName>
</protein>
<feature type="signal peptide" evidence="4">
    <location>
        <begin position="1"/>
        <end position="30"/>
    </location>
</feature>
<dbReference type="GO" id="GO:0004553">
    <property type="term" value="F:hydrolase activity, hydrolyzing O-glycosyl compounds"/>
    <property type="evidence" value="ECO:0007669"/>
    <property type="project" value="InterPro"/>
</dbReference>
<comment type="caution">
    <text evidence="6">The sequence shown here is derived from an EMBL/GenBank/DDBJ whole genome shotgun (WGS) entry which is preliminary data.</text>
</comment>
<feature type="active site" description="Proton donor" evidence="3">
    <location>
        <position position="144"/>
    </location>
</feature>